<dbReference type="VEuPathDB" id="FungiDB:PV09_05852"/>
<dbReference type="InParanoid" id="A0A0D1XKD9"/>
<feature type="compositionally biased region" description="Basic and acidic residues" evidence="4">
    <location>
        <begin position="194"/>
        <end position="214"/>
    </location>
</feature>
<evidence type="ECO:0000256" key="4">
    <source>
        <dbReference type="SAM" id="MobiDB-lite"/>
    </source>
</evidence>
<feature type="domain" description="Mto1-like Mto2p-binding" evidence="6">
    <location>
        <begin position="1537"/>
        <end position="1586"/>
    </location>
</feature>
<evidence type="ECO:0000313" key="7">
    <source>
        <dbReference type="EMBL" id="KIW02791.1"/>
    </source>
</evidence>
<accession>A0A0D1XKD9</accession>
<reference evidence="7 8" key="1">
    <citation type="submission" date="2015-01" db="EMBL/GenBank/DDBJ databases">
        <title>The Genome Sequence of Ochroconis gallopava CBS43764.</title>
        <authorList>
            <consortium name="The Broad Institute Genomics Platform"/>
            <person name="Cuomo C."/>
            <person name="de Hoog S."/>
            <person name="Gorbushina A."/>
            <person name="Stielow B."/>
            <person name="Teixiera M."/>
            <person name="Abouelleil A."/>
            <person name="Chapman S.B."/>
            <person name="Priest M."/>
            <person name="Young S.K."/>
            <person name="Wortman J."/>
            <person name="Nusbaum C."/>
            <person name="Birren B."/>
        </authorList>
    </citation>
    <scope>NUCLEOTIDE SEQUENCE [LARGE SCALE GENOMIC DNA]</scope>
    <source>
        <strain evidence="7 8">CBS 43764</strain>
    </source>
</reference>
<evidence type="ECO:0000259" key="6">
    <source>
        <dbReference type="Pfam" id="PF12808"/>
    </source>
</evidence>
<dbReference type="Pfam" id="PF07989">
    <property type="entry name" value="Cnn_1N"/>
    <property type="match status" value="1"/>
</dbReference>
<evidence type="ECO:0008006" key="9">
    <source>
        <dbReference type="Google" id="ProtNLM"/>
    </source>
</evidence>
<comment type="subcellular location">
    <subcellularLocation>
        <location evidence="1">Cytoplasm</location>
    </subcellularLocation>
</comment>
<feature type="compositionally biased region" description="Basic and acidic residues" evidence="4">
    <location>
        <begin position="1193"/>
        <end position="1209"/>
    </location>
</feature>
<dbReference type="RefSeq" id="XP_016212660.1">
    <property type="nucleotide sequence ID" value="XM_016359411.1"/>
</dbReference>
<feature type="compositionally biased region" description="Basic and acidic residues" evidence="4">
    <location>
        <begin position="277"/>
        <end position="289"/>
    </location>
</feature>
<feature type="region of interest" description="Disordered" evidence="4">
    <location>
        <begin position="1"/>
        <end position="124"/>
    </location>
</feature>
<dbReference type="PANTHER" id="PTHR23159">
    <property type="entry name" value="CENTROSOMAL PROTEIN 2"/>
    <property type="match status" value="1"/>
</dbReference>
<dbReference type="EMBL" id="KN847547">
    <property type="protein sequence ID" value="KIW02791.1"/>
    <property type="molecule type" value="Genomic_DNA"/>
</dbReference>
<dbReference type="InterPro" id="IPR012943">
    <property type="entry name" value="Cnn_1N"/>
</dbReference>
<feature type="coiled-coil region" evidence="3">
    <location>
        <begin position="765"/>
        <end position="806"/>
    </location>
</feature>
<dbReference type="InterPro" id="IPR024545">
    <property type="entry name" value="Mto1-like_Mto2p-bd"/>
</dbReference>
<dbReference type="PANTHER" id="PTHR23159:SF31">
    <property type="entry name" value="CENTROSOME-ASSOCIATED PROTEIN CEP250 ISOFORM X1"/>
    <property type="match status" value="1"/>
</dbReference>
<feature type="compositionally biased region" description="Basic and acidic residues" evidence="4">
    <location>
        <begin position="49"/>
        <end position="66"/>
    </location>
</feature>
<evidence type="ECO:0000256" key="2">
    <source>
        <dbReference type="ARBA" id="ARBA00022490"/>
    </source>
</evidence>
<feature type="compositionally biased region" description="Polar residues" evidence="4">
    <location>
        <begin position="1210"/>
        <end position="1225"/>
    </location>
</feature>
<evidence type="ECO:0000259" key="5">
    <source>
        <dbReference type="Pfam" id="PF07989"/>
    </source>
</evidence>
<feature type="compositionally biased region" description="Basic and acidic residues" evidence="4">
    <location>
        <begin position="256"/>
        <end position="269"/>
    </location>
</feature>
<feature type="region of interest" description="Disordered" evidence="4">
    <location>
        <begin position="138"/>
        <end position="457"/>
    </location>
</feature>
<keyword evidence="2" id="KW-0963">Cytoplasm</keyword>
<feature type="compositionally biased region" description="Low complexity" evidence="4">
    <location>
        <begin position="407"/>
        <end position="418"/>
    </location>
</feature>
<feature type="compositionally biased region" description="Polar residues" evidence="4">
    <location>
        <begin position="229"/>
        <end position="243"/>
    </location>
</feature>
<keyword evidence="8" id="KW-1185">Reference proteome</keyword>
<feature type="compositionally biased region" description="Polar residues" evidence="4">
    <location>
        <begin position="364"/>
        <end position="377"/>
    </location>
</feature>
<feature type="compositionally biased region" description="Low complexity" evidence="4">
    <location>
        <begin position="334"/>
        <end position="363"/>
    </location>
</feature>
<feature type="compositionally biased region" description="Basic and acidic residues" evidence="4">
    <location>
        <begin position="430"/>
        <end position="444"/>
    </location>
</feature>
<feature type="region of interest" description="Disordered" evidence="4">
    <location>
        <begin position="1193"/>
        <end position="1225"/>
    </location>
</feature>
<feature type="region of interest" description="Disordered" evidence="4">
    <location>
        <begin position="982"/>
        <end position="1010"/>
    </location>
</feature>
<proteinExistence type="predicted"/>
<dbReference type="SUPFAM" id="SSF57997">
    <property type="entry name" value="Tropomyosin"/>
    <property type="match status" value="1"/>
</dbReference>
<feature type="compositionally biased region" description="Polar residues" evidence="4">
    <location>
        <begin position="419"/>
        <end position="429"/>
    </location>
</feature>
<dbReference type="GO" id="GO:0005737">
    <property type="term" value="C:cytoplasm"/>
    <property type="evidence" value="ECO:0007669"/>
    <property type="project" value="UniProtKB-SubCell"/>
</dbReference>
<dbReference type="GeneID" id="27313825"/>
<feature type="region of interest" description="Disordered" evidence="4">
    <location>
        <begin position="833"/>
        <end position="855"/>
    </location>
</feature>
<feature type="compositionally biased region" description="Low complexity" evidence="4">
    <location>
        <begin position="1380"/>
        <end position="1391"/>
    </location>
</feature>
<protein>
    <recommendedName>
        <fullName evidence="9">Centrosomin N-terminal motif 1 domain-containing protein</fullName>
    </recommendedName>
</protein>
<feature type="compositionally biased region" description="Basic and acidic residues" evidence="4">
    <location>
        <begin position="998"/>
        <end position="1010"/>
    </location>
</feature>
<dbReference type="GO" id="GO:0005815">
    <property type="term" value="C:microtubule organizing center"/>
    <property type="evidence" value="ECO:0007669"/>
    <property type="project" value="InterPro"/>
</dbReference>
<feature type="region of interest" description="Disordered" evidence="4">
    <location>
        <begin position="584"/>
        <end position="610"/>
    </location>
</feature>
<dbReference type="OrthoDB" id="10255000at2759"/>
<dbReference type="STRING" id="253628.A0A0D1XKD9"/>
<name>A0A0D1XKD9_9PEZI</name>
<keyword evidence="3" id="KW-0175">Coiled coil</keyword>
<organism evidence="7 8">
    <name type="scientific">Verruconis gallopava</name>
    <dbReference type="NCBI Taxonomy" id="253628"/>
    <lineage>
        <taxon>Eukaryota</taxon>
        <taxon>Fungi</taxon>
        <taxon>Dikarya</taxon>
        <taxon>Ascomycota</taxon>
        <taxon>Pezizomycotina</taxon>
        <taxon>Dothideomycetes</taxon>
        <taxon>Pleosporomycetidae</taxon>
        <taxon>Venturiales</taxon>
        <taxon>Sympoventuriaceae</taxon>
        <taxon>Verruconis</taxon>
    </lineage>
</organism>
<evidence type="ECO:0000256" key="1">
    <source>
        <dbReference type="ARBA" id="ARBA00004496"/>
    </source>
</evidence>
<feature type="region of interest" description="Disordered" evidence="4">
    <location>
        <begin position="1358"/>
        <end position="1464"/>
    </location>
</feature>
<evidence type="ECO:0000256" key="3">
    <source>
        <dbReference type="SAM" id="Coils"/>
    </source>
</evidence>
<dbReference type="Pfam" id="PF12808">
    <property type="entry name" value="Mto2_bdg"/>
    <property type="match status" value="1"/>
</dbReference>
<sequence length="1616" mass="181748">MADTATAHGPSEEASTITTTTTDPSSPPAATEEGSTVTHQMDESTVDAGLDRDERTDQHHDSRDSAVAEDQDDRDVREWETPDDELPPLPTNDGDDEDLSLVDPTTAIALPSSNSDIEENSEDASALLERDTRRKLMDIESSFLPDHQAEDADKQSAQGGRGADDTYLFGGSPGHSRRKEAGDGRGKHQRNKKSVAEIIRESVAKQTIKEERDSQSLPTSPHSEHKQASQDNTDFGSRESTATIDLPSSPAAAAAKRNEFRGMAHKVEAESVTDVGDVTRDPDEQKEGGPGHSRHASQASTIKAEDISGSNDESLSFADVTAATSNSENDEAASLLSSSSSRLLKRPSFLSRRQSSQRSSASSHTNVSLASEGSDTTVGADFAIQSGGAVPSGGFSNPNLKVPRLPSYSSIGSSVGESTNGDSLSSWKGSRTELSRLDEERHSPPETPRPSTAGNAAPTDTVIAQHVQNIRVPETIAREYREKHASTSRSPNRIDTISSLTSFRESRKGNLTLKEQNSKIDKLTKENFDLKLKIHFLDQALQNRSDEGVKEMINKNVQLQTDLANEKKESQSLRKKIRELEQKLKAQEEASRAAKPPRRPGSAQSDRTEKMADLEEEVIFLRETVQEHEVEIERLREENMAKEIEKRKMADYVKALSEEQRQRNSAEDAGVEETIDMWKDLLQAETARREQADEDAEKLREEVRKLKEQNQIITNTHNVRNVYQISNKRQNHVYGARSEAGSVPGGPGEMTGNGERADSAFSTLVEQLKHENAELRRDLSAQTSMLTSRNRERERLQLEIEDLKLNQRRHAGDLSAARSIAGDSIFERSVSRAHNRAESRMSGNTRMTQLSDAERDDYERKQAALRDELAQTKLLNQDLERELNAHLDLIQNIEAENKAMKEDKRLTMEDLKALQNERDEAVALVETLEQEAEDLRNEALTEIENLENELEQKEQDFEALQAEMKTVSENVVRLEDELAASRRKEQQLENQLEETEAELDRTTEKLRDTQNKNERLDVQLESSQTEIAFLREEQEADKIKIGELEASLSAAQTSLQDERERNAEERRQREILDGEEKAELQKLLDDLNEEANKYKEESKKLRKNLERKETEASQWKERLETLETNLKEALGDLSGTRSSILKDVTKLTRDLEHTMSALEHCQQELAEKERILRARDALLESAGLESRKLSDMLEKERAGRRADRNHFEQMQRSQTSLTHTIQQNDQRVAQIENARKAERKKYEQLEQQLLAQLSERNNLLLTLWNKLSTLCGAEFVQRNSLINDALPSVDVIAKNLPAYSRNINHALKTIESIVNGFRTRIREVERNLSKDFQTLEHAMDMRTKRIDHLEKMVEQQTRERLESEQHLLSPVLDKERRTMSRSSSRSQTSKTSKTDEIGKLKNENKLLKAELQMVRARSPSRSPSKHVTKGSVDSVNSISGVIPAGMPGARSSPPKDIPRRDSSSRASMGLNLARHYSASVAETMSQHANVHSHSRAISRDALPGLAEGTLGSSSASAQYPPAIPGGNIQPLAPSEQRWIHRLKELERRLKAEREARLLDRSGARKRLEESNLERDELRMMLEKERMLRRESVEVEGVRGNERLEDNARQSAEGVQT</sequence>
<dbReference type="HOGENOM" id="CLU_000791_0_0_1"/>
<evidence type="ECO:0000313" key="8">
    <source>
        <dbReference type="Proteomes" id="UP000053259"/>
    </source>
</evidence>
<gene>
    <name evidence="7" type="ORF">PV09_05852</name>
</gene>
<feature type="domain" description="Centrosomin N-terminal motif 1" evidence="5">
    <location>
        <begin position="512"/>
        <end position="584"/>
    </location>
</feature>
<dbReference type="Proteomes" id="UP000053259">
    <property type="component" value="Unassembled WGS sequence"/>
</dbReference>
<feature type="compositionally biased region" description="Polar residues" evidence="4">
    <location>
        <begin position="841"/>
        <end position="851"/>
    </location>
</feature>
<feature type="compositionally biased region" description="Basic and acidic residues" evidence="4">
    <location>
        <begin position="1392"/>
        <end position="1408"/>
    </location>
</feature>
<feature type="region of interest" description="Disordered" evidence="4">
    <location>
        <begin position="1597"/>
        <end position="1616"/>
    </location>
</feature>
<feature type="compositionally biased region" description="Low complexity" evidence="4">
    <location>
        <begin position="12"/>
        <end position="32"/>
    </location>
</feature>
<feature type="compositionally biased region" description="Basic and acidic residues" evidence="4">
    <location>
        <begin position="1597"/>
        <end position="1607"/>
    </location>
</feature>